<dbReference type="Gene3D" id="2.60.40.2810">
    <property type="match status" value="7"/>
</dbReference>
<dbReference type="Gene3D" id="2.60.40.60">
    <property type="entry name" value="Cadherins"/>
    <property type="match status" value="1"/>
</dbReference>
<dbReference type="EMBL" id="BAABJX010000007">
    <property type="protein sequence ID" value="GAA4822540.1"/>
    <property type="molecule type" value="Genomic_DNA"/>
</dbReference>
<dbReference type="Proteomes" id="UP001500298">
    <property type="component" value="Unassembled WGS sequence"/>
</dbReference>
<name>A0ABP9CZ08_9BACT</name>
<keyword evidence="2" id="KW-1185">Reference proteome</keyword>
<evidence type="ECO:0008006" key="3">
    <source>
        <dbReference type="Google" id="ProtNLM"/>
    </source>
</evidence>
<comment type="caution">
    <text evidence="1">The sequence shown here is derived from an EMBL/GenBank/DDBJ whole genome shotgun (WGS) entry which is preliminary data.</text>
</comment>
<organism evidence="1 2">
    <name type="scientific">Algivirga pacifica</name>
    <dbReference type="NCBI Taxonomy" id="1162670"/>
    <lineage>
        <taxon>Bacteria</taxon>
        <taxon>Pseudomonadati</taxon>
        <taxon>Bacteroidota</taxon>
        <taxon>Cytophagia</taxon>
        <taxon>Cytophagales</taxon>
        <taxon>Flammeovirgaceae</taxon>
        <taxon>Algivirga</taxon>
    </lineage>
</organism>
<evidence type="ECO:0000313" key="2">
    <source>
        <dbReference type="Proteomes" id="UP001500298"/>
    </source>
</evidence>
<proteinExistence type="predicted"/>
<dbReference type="NCBIfam" id="NF012211">
    <property type="entry name" value="tand_rpt_95"/>
    <property type="match status" value="20"/>
</dbReference>
<evidence type="ECO:0000313" key="1">
    <source>
        <dbReference type="EMBL" id="GAA4822540.1"/>
    </source>
</evidence>
<reference evidence="2" key="1">
    <citation type="journal article" date="2019" name="Int. J. Syst. Evol. Microbiol.">
        <title>The Global Catalogue of Microorganisms (GCM) 10K type strain sequencing project: providing services to taxonomists for standard genome sequencing and annotation.</title>
        <authorList>
            <consortium name="The Broad Institute Genomics Platform"/>
            <consortium name="The Broad Institute Genome Sequencing Center for Infectious Disease"/>
            <person name="Wu L."/>
            <person name="Ma J."/>
        </authorList>
    </citation>
    <scope>NUCLEOTIDE SEQUENCE [LARGE SCALE GENOMIC DNA]</scope>
    <source>
        <strain evidence="2">JCM 18326</strain>
    </source>
</reference>
<dbReference type="Pfam" id="PF13585">
    <property type="entry name" value="CHU_C"/>
    <property type="match status" value="1"/>
</dbReference>
<protein>
    <recommendedName>
        <fullName evidence="3">Cadherin domain-containing protein</fullName>
    </recommendedName>
</protein>
<sequence>MSITAILQTSKNKYSSDPNDMIAAFVDGECRGVTNISSTPYTDKGNLLFLLVNGRSFREQGVTLAYYDASTDQVSYINANVEFVDGTRLGTVDNPVILSAGAVNQAPTALTLSNTSILEGLPAQTLIGTFAVNDDATEGHTYSLQDSSVFRISGDQLITQAPLYYDTQEVYSITVTVDDGFGGFFTQDFNITVEEDPMLPGKGTPLAIADTIATHEDTAVTFYPLDNDQSEDGGLWISALGTPAIGNVTLQGSTVLHYTPSKDLYGQDSIYYEVTDIDGTVGSSWIIINVATANDIPVAEKDYYTTTEDQPISFDPLENDYAGDGGLAYQYMTTPILGEAIWNNNQITYTPYPDIHGVDSLTYTIGDADGDLHTASIIITVESSNDLPVASNDTLSVQEDESLSFYPLDNDVSADGALQLLSVEPSSLGTILINGTEVSFTPFSHVHGKDTLTYHIQDPDGDLTSAQIYLTVSAVNDVVQGYNDSYILLSNLTSVLTPLVNDSIPDGGGMLKEVSTGSYGTAVLLDAQHIQYTPSPDFIGKDTLTYSLSDVDGDQDNAFIFIEVKVNKDVPFLREDQFTLAEEQTMDLDVLDNDYINDLSSIGIGFTDPLYGTLTWNAIAYSFQYTPNPDFYGNDHFSYWVTDAAGNSDSSNVQLSITSVNDGVTATGEYVLLNEDESIQVDLLSNDYAGDGGLQLLYHGRPLHGTTLLEGNIVHYTPFPDFNGKDSLSYQLGDIDGDTATAYVIFEVLPANDPLQAFNDTIALIEDQAVTIVPIQNDIHVDGPIRLIDFTFPQYGSLIQVDDSTLRYTPFPHLYGTDGFDYTILEEDGSTATANVILLIEADDDEVIAQNDHYTPLEDSVYLFLPLQNDTYVDGGGHIAAISSSIKGNILLEDDTLIRYFPNDDFDGYDTLTYTLSDQDGSTAQASIFLEVPQAPLPEPITSITLLDDSISLQEDEVAVILPVLSNDTLLNVAAYTVNYSTPAHGQLQWDTQKQYFKYSPVSNYHGSDAFAYWLVSSDGVRDTAEVTLHVAAINDVVIAKGEQFILTEDDSISFVPLSNDLAADGGLALTMMHSPLHGQLQQKDDTLLTYIPNPHFYGLDSMIYTVSDQDGDKAQATALFTVTATNDLVYAQDDSVVLEEDKSVSIHILKNDLAPDGGITIDQFDLPYHGTLTLNGDSAILYTPYKNYYGEDMFSYIVKDNNGDKDTADVFIQVLPINDPIVTMDDLLTLHQGDSVVIFPLLNDSIPDGGETLLSVSTNNSENKTALLDEYSLYYKANSATITKDTLTYTVKDTDGNEATGNIFITITLDSIVTPPVEEVDTLQLHDDTYTLQEYTFSTLDVLSNDTVSSSSPWDISFTTPTNGTLRWSPDEANFLYRGTEGFSGTDTFLYSITLANGTKDTANVSITVQAINHPVVTSDTKRYLWEDQGDTINLNAYLYAPDGPAEILIISEPSHGQAYIFQDSLLRYTPNNNYYGNDILQYTVKDPQGDLDTATIQYTIYDTDDPVYAVNDQDTLNEDQSITLLPTQNDVHVDGPIRLIDFSFPQYGRLVQMDDTTLQYTPFADIYGTDQFNYTILEEDGSTANASVTLVIKATNDEVIAQNDYYTLMEDSAYTFLPLKNDIFPDGGGHISAISSSVKGNIRIESDTLVYYQPTSSFDGYDTLTYTLSDQDGSTGQAIIYLEISSDSIPDPITSITLVDDIIPLQEDDIAVVLPVLSNDTLLNVATYTVDYSTPAHGQLQWDTQNQYFRYTPVSNYYGEDFFTYFITSNDGVRDSSTVTLQISAMNDMVIAKGEQLLLQEDGAITFSPLSNDFAADGGLIVTAFSSPINGRLEQLNDSLLTYVPNPHFYGQDSITYTVSDQDGDEAQATASFTVTATNDLVYAEDDSVVLEEDKSVSIHILKNDLAPDGGLMIDQFDLPYHGTLTMNGDSIIQYTPYRNYYGEDTFSYTAKDRNGDKDTATIFIQVLPVNDPIVTMDDLLTLHQGDSVVIFPLLNDSIPDGGETLLSVSTNNSENKAALLDEYSLYYKANSTTITKDTLTYTVKDTDGSEAIGNIFITITTDSIVNPPVEKIDTPELKDDSFVLQEHTLAILEVINNDAIPSNMPWSISFTSPTNGTLRWNPDEAYFLYKGAEGFSGIDTFLYTVSLANGMKDTASVSITVKAINYPVIASDATRYLWEDQRDTLNLLPYIYAIDGVHEISIISAPNHGQAYVFQDSLLRYTPDNHYYGEDLLIYSVIDPQGDIDTATIQYTIYGTDDPVYAINDKDTLKEDQPHLLYPLVNDIGVDHGLYLLPNPQALHGHIEVQNDSTLYYLPSTNFNGSDQVLYYIADQDGDRDSAYIWLEILPVNDGIITNPDSAIVEYLQSIQLTPLVNDLIPDGGGRLNSVESLYGEATLLDNQTLYYYANGTFTGEDTLTYTVEDYDGSTATGSIYLKIYQEDTPEEPLDTLFQARDDHFSLLEDQGEVWMEIISNDTMNIPLKQIRIITPPAHGKAIILEDQLRYASDADYYGKDSLEYLLMSDDKKESNAWVYIDIASVNDPLEVVDDYLTVKQEKSVSFDPLKNDIIEDGLYDIFISRNPTNGVFYWNDKDEIEYTPLTGFAGEDSLEYTVEDMDGSLGVGMVYITVEEKGNKKNVASSLVLTPDDNNINDFLLISKEGELLVDEYDLYVYNARGQEVFSVKNYDGKWDGKHNGKYLSNGVYFYILVGEEEEIKGSFYIKQNQGKN</sequence>
<dbReference type="Gene3D" id="2.60.40.3440">
    <property type="match status" value="13"/>
</dbReference>
<gene>
    <name evidence="1" type="ORF">GCM10023331_03610</name>
</gene>
<dbReference type="Pfam" id="PF17963">
    <property type="entry name" value="Big_9"/>
    <property type="match status" value="25"/>
</dbReference>
<accession>A0ABP9CZ08</accession>